<name>A0ABS9J9H8_9ACTN</name>
<dbReference type="Proteomes" id="UP001299012">
    <property type="component" value="Unassembled WGS sequence"/>
</dbReference>
<reference evidence="1 2" key="1">
    <citation type="submission" date="2022-01" db="EMBL/GenBank/DDBJ databases">
        <title>Draft Genome Sequences of Seven Type Strains of the Genus Streptomyces.</title>
        <authorList>
            <person name="Aziz S."/>
            <person name="Coretto E."/>
            <person name="Chronakova A."/>
            <person name="Sproer C."/>
            <person name="Huber K."/>
            <person name="Nouioui I."/>
            <person name="Gross H."/>
        </authorList>
    </citation>
    <scope>NUCLEOTIDE SEQUENCE [LARGE SCALE GENOMIC DNA]</scope>
    <source>
        <strain evidence="1 2">DSM 41685</strain>
    </source>
</reference>
<sequence length="157" mass="17925">MTVQIADELARLHRLVSWFEVPLNLPSSALAGEACVWCVSPVDGTSVELEPSTPLPRWGCMPCYSARLAWYVSWYDWHRHFDTCLHCQQRRTCYIGHGRRVLHEQTMGPIDKHPECFICPSPLLAGDLVGPVRWEGDSRLYLGYAHLRCMTGRPSSR</sequence>
<evidence type="ECO:0000313" key="1">
    <source>
        <dbReference type="EMBL" id="MCG0062223.1"/>
    </source>
</evidence>
<dbReference type="EMBL" id="JAKKZF010000005">
    <property type="protein sequence ID" value="MCG0062223.1"/>
    <property type="molecule type" value="Genomic_DNA"/>
</dbReference>
<keyword evidence="2" id="KW-1185">Reference proteome</keyword>
<proteinExistence type="predicted"/>
<organism evidence="1 2">
    <name type="scientific">Streptomyces tricolor</name>
    <dbReference type="NCBI Taxonomy" id="68277"/>
    <lineage>
        <taxon>Bacteria</taxon>
        <taxon>Bacillati</taxon>
        <taxon>Actinomycetota</taxon>
        <taxon>Actinomycetes</taxon>
        <taxon>Kitasatosporales</taxon>
        <taxon>Streptomycetaceae</taxon>
        <taxon>Streptomyces</taxon>
        <taxon>Streptomyces violaceoruber group</taxon>
    </lineage>
</organism>
<dbReference type="RefSeq" id="WP_237480939.1">
    <property type="nucleotide sequence ID" value="NZ_JAKKZF010000005.1"/>
</dbReference>
<evidence type="ECO:0000313" key="2">
    <source>
        <dbReference type="Proteomes" id="UP001299012"/>
    </source>
</evidence>
<comment type="caution">
    <text evidence="1">The sequence shown here is derived from an EMBL/GenBank/DDBJ whole genome shotgun (WGS) entry which is preliminary data.</text>
</comment>
<gene>
    <name evidence="1" type="ORF">L0F81_02790</name>
</gene>
<accession>A0ABS9J9H8</accession>
<protein>
    <submittedName>
        <fullName evidence="1">Uncharacterized protein</fullName>
    </submittedName>
</protein>